<gene>
    <name evidence="1" type="ORF">CRG98_031016</name>
</gene>
<evidence type="ECO:0000313" key="2">
    <source>
        <dbReference type="Proteomes" id="UP000233551"/>
    </source>
</evidence>
<accession>A0A2I0IX70</accession>
<dbReference type="AlphaFoldDB" id="A0A2I0IX70"/>
<proteinExistence type="predicted"/>
<evidence type="ECO:0000313" key="1">
    <source>
        <dbReference type="EMBL" id="PKI48597.1"/>
    </source>
</evidence>
<organism evidence="1 2">
    <name type="scientific">Punica granatum</name>
    <name type="common">Pomegranate</name>
    <dbReference type="NCBI Taxonomy" id="22663"/>
    <lineage>
        <taxon>Eukaryota</taxon>
        <taxon>Viridiplantae</taxon>
        <taxon>Streptophyta</taxon>
        <taxon>Embryophyta</taxon>
        <taxon>Tracheophyta</taxon>
        <taxon>Spermatophyta</taxon>
        <taxon>Magnoliopsida</taxon>
        <taxon>eudicotyledons</taxon>
        <taxon>Gunneridae</taxon>
        <taxon>Pentapetalae</taxon>
        <taxon>rosids</taxon>
        <taxon>malvids</taxon>
        <taxon>Myrtales</taxon>
        <taxon>Lythraceae</taxon>
        <taxon>Punica</taxon>
    </lineage>
</organism>
<protein>
    <submittedName>
        <fullName evidence="1">Uncharacterized protein</fullName>
    </submittedName>
</protein>
<sequence length="80" mass="9403">MRVPIPPFQERATDACEKESPLPIYDPKVEGRNNYANYRMYNKTIEIPKVDEMGHANETRTRTDRPLFTHRSRCFGFLNA</sequence>
<comment type="caution">
    <text evidence="1">The sequence shown here is derived from an EMBL/GenBank/DDBJ whole genome shotgun (WGS) entry which is preliminary data.</text>
</comment>
<dbReference type="Proteomes" id="UP000233551">
    <property type="component" value="Unassembled WGS sequence"/>
</dbReference>
<keyword evidence="2" id="KW-1185">Reference proteome</keyword>
<reference evidence="1 2" key="1">
    <citation type="submission" date="2017-11" db="EMBL/GenBank/DDBJ databases">
        <title>De-novo sequencing of pomegranate (Punica granatum L.) genome.</title>
        <authorList>
            <person name="Akparov Z."/>
            <person name="Amiraslanov A."/>
            <person name="Hajiyeva S."/>
            <person name="Abbasov M."/>
            <person name="Kaur K."/>
            <person name="Hamwieh A."/>
            <person name="Solovyev V."/>
            <person name="Salamov A."/>
            <person name="Braich B."/>
            <person name="Kosarev P."/>
            <person name="Mahmoud A."/>
            <person name="Hajiyev E."/>
            <person name="Babayeva S."/>
            <person name="Izzatullayeva V."/>
            <person name="Mammadov A."/>
            <person name="Mammadov A."/>
            <person name="Sharifova S."/>
            <person name="Ojaghi J."/>
            <person name="Eynullazada K."/>
            <person name="Bayramov B."/>
            <person name="Abdulazimova A."/>
            <person name="Shahmuradov I."/>
        </authorList>
    </citation>
    <scope>NUCLEOTIDE SEQUENCE [LARGE SCALE GENOMIC DNA]</scope>
    <source>
        <strain evidence="2">cv. AG2017</strain>
        <tissue evidence="1">Leaf</tissue>
    </source>
</reference>
<name>A0A2I0IX70_PUNGR</name>
<dbReference type="EMBL" id="PGOL01002369">
    <property type="protein sequence ID" value="PKI48597.1"/>
    <property type="molecule type" value="Genomic_DNA"/>
</dbReference>